<gene>
    <name evidence="1" type="ORF">AIOL_000930</name>
</gene>
<dbReference type="PATRIC" id="fig|1675527.3.peg.991"/>
<protein>
    <submittedName>
        <fullName evidence="1">Uncharacterized protein</fullName>
    </submittedName>
</protein>
<accession>A0A0J9EDH6</accession>
<proteinExistence type="predicted"/>
<sequence>MAITWKFWGASDDLAYFARNGDVDEGSPGTFKLSNPEGEGLLITVAYAQGELNQGTWMVGVAQVDEGHDLPGWPVELGKSGDCDYSVELTITTPDGVTLEGFDNGMGA</sequence>
<dbReference type="AlphaFoldDB" id="A0A0J9EDH6"/>
<dbReference type="RefSeq" id="WP_049641803.1">
    <property type="nucleotide sequence ID" value="NZ_LFTY01000001.1"/>
</dbReference>
<comment type="caution">
    <text evidence="1">The sequence shown here is derived from an EMBL/GenBank/DDBJ whole genome shotgun (WGS) entry which is preliminary data.</text>
</comment>
<reference evidence="1 2" key="1">
    <citation type="submission" date="2015-06" db="EMBL/GenBank/DDBJ databases">
        <title>Draft genome sequence of an Alphaproteobacteria species associated to the Mediterranean sponge Oscarella lobularis.</title>
        <authorList>
            <person name="Jourda C."/>
            <person name="Santini S."/>
            <person name="Claverie J.-M."/>
        </authorList>
    </citation>
    <scope>NUCLEOTIDE SEQUENCE [LARGE SCALE GENOMIC DNA]</scope>
    <source>
        <strain evidence="1">IGS</strain>
    </source>
</reference>
<organism evidence="1 2">
    <name type="scientific">Candidatus Rhodobacter oscarellae</name>
    <dbReference type="NCBI Taxonomy" id="1675527"/>
    <lineage>
        <taxon>Bacteria</taxon>
        <taxon>Pseudomonadati</taxon>
        <taxon>Pseudomonadota</taxon>
        <taxon>Alphaproteobacteria</taxon>
        <taxon>Rhodobacterales</taxon>
        <taxon>Rhodobacter group</taxon>
        <taxon>Rhodobacter</taxon>
    </lineage>
</organism>
<evidence type="ECO:0000313" key="1">
    <source>
        <dbReference type="EMBL" id="KMW60765.1"/>
    </source>
</evidence>
<keyword evidence="2" id="KW-1185">Reference proteome</keyword>
<dbReference type="EMBL" id="LFTY01000001">
    <property type="protein sequence ID" value="KMW60765.1"/>
    <property type="molecule type" value="Genomic_DNA"/>
</dbReference>
<dbReference type="STRING" id="1675527.AIOL_000930"/>
<evidence type="ECO:0000313" key="2">
    <source>
        <dbReference type="Proteomes" id="UP000037178"/>
    </source>
</evidence>
<name>A0A0J9EDH6_9RHOB</name>
<dbReference type="Proteomes" id="UP000037178">
    <property type="component" value="Unassembled WGS sequence"/>
</dbReference>